<reference evidence="1 2" key="1">
    <citation type="submission" date="2024-09" db="EMBL/GenBank/DDBJ databases">
        <authorList>
            <person name="Makale K.P.P."/>
            <person name="Makhzoum A."/>
            <person name="Rantong G."/>
            <person name="Rahube T.O."/>
        </authorList>
    </citation>
    <scope>NUCLEOTIDE SEQUENCE [LARGE SCALE GENOMIC DNA]</scope>
    <source>
        <strain evidence="1 2">KM_D13</strain>
    </source>
</reference>
<sequence>MKNLFHCLDLSDTLNHRACATKNGNERAYLTLSGSAIPEEYIPFNQAFQFDTIPFIMFKNDIWDNIEMVGQRVYFSTVRASSIHFIGTSTETDMTDNVILELDEQPVYSTSLNLRYFASDPEPVFMNNRCVIQAPYIYSGTKINSIVKPSLWYTCISIQEPLEINSVVLADNPCMHIFSITVERQEGTGV</sequence>
<proteinExistence type="predicted"/>
<protein>
    <submittedName>
        <fullName evidence="1">Uncharacterized protein</fullName>
    </submittedName>
</protein>
<organism evidence="1 2">
    <name type="scientific">Paenibacillus oleatilyticus</name>
    <dbReference type="NCBI Taxonomy" id="2594886"/>
    <lineage>
        <taxon>Bacteria</taxon>
        <taxon>Bacillati</taxon>
        <taxon>Bacillota</taxon>
        <taxon>Bacilli</taxon>
        <taxon>Bacillales</taxon>
        <taxon>Paenibacillaceae</taxon>
        <taxon>Paenibacillus</taxon>
    </lineage>
</organism>
<evidence type="ECO:0000313" key="2">
    <source>
        <dbReference type="Proteomes" id="UP001575622"/>
    </source>
</evidence>
<dbReference type="EMBL" id="JBHDLN010000022">
    <property type="protein sequence ID" value="MFB0846517.1"/>
    <property type="molecule type" value="Genomic_DNA"/>
</dbReference>
<keyword evidence="2" id="KW-1185">Reference proteome</keyword>
<dbReference type="RefSeq" id="WP_373956467.1">
    <property type="nucleotide sequence ID" value="NZ_JBHDLN010000022.1"/>
</dbReference>
<evidence type="ECO:0000313" key="1">
    <source>
        <dbReference type="EMBL" id="MFB0846517.1"/>
    </source>
</evidence>
<accession>A0ABV4VA56</accession>
<name>A0ABV4VA56_9BACL</name>
<dbReference type="Proteomes" id="UP001575622">
    <property type="component" value="Unassembled WGS sequence"/>
</dbReference>
<comment type="caution">
    <text evidence="1">The sequence shown here is derived from an EMBL/GenBank/DDBJ whole genome shotgun (WGS) entry which is preliminary data.</text>
</comment>
<gene>
    <name evidence="1" type="ORF">ACEU3E_30415</name>
</gene>